<evidence type="ECO:0000256" key="6">
    <source>
        <dbReference type="ARBA" id="ARBA00022989"/>
    </source>
</evidence>
<evidence type="ECO:0000256" key="7">
    <source>
        <dbReference type="ARBA" id="ARBA00023040"/>
    </source>
</evidence>
<evidence type="ECO:0000256" key="5">
    <source>
        <dbReference type="ARBA" id="ARBA00022725"/>
    </source>
</evidence>
<feature type="domain" description="G-protein coupled receptors family 1 profile" evidence="16">
    <location>
        <begin position="41"/>
        <end position="220"/>
    </location>
</feature>
<feature type="transmembrane region" description="Helical" evidence="14">
    <location>
        <begin position="60"/>
        <end position="82"/>
    </location>
</feature>
<keyword evidence="6 14" id="KW-1133">Transmembrane helix</keyword>
<evidence type="ECO:0000256" key="2">
    <source>
        <dbReference type="ARBA" id="ARBA00022475"/>
    </source>
</evidence>
<evidence type="ECO:0000256" key="8">
    <source>
        <dbReference type="ARBA" id="ARBA00023136"/>
    </source>
</evidence>
<proteinExistence type="inferred from homology"/>
<dbReference type="GO" id="GO:0005886">
    <property type="term" value="C:plasma membrane"/>
    <property type="evidence" value="ECO:0007669"/>
    <property type="project" value="UniProtKB-SubCell"/>
</dbReference>
<keyword evidence="11" id="KW-0325">Glycoprotein</keyword>
<evidence type="ECO:0000256" key="13">
    <source>
        <dbReference type="RuleBase" id="RU000688"/>
    </source>
</evidence>
<dbReference type="GO" id="GO:0004984">
    <property type="term" value="F:olfactory receptor activity"/>
    <property type="evidence" value="ECO:0007669"/>
    <property type="project" value="InterPro"/>
</dbReference>
<keyword evidence="9" id="KW-1015">Disulfide bond</keyword>
<reference evidence="17" key="1">
    <citation type="thesis" date="2020" institute="ProQuest LLC" country="789 East Eisenhower Parkway, Ann Arbor, MI, USA">
        <title>Comparative Genomics and Chromosome Evolution.</title>
        <authorList>
            <person name="Mudd A.B."/>
        </authorList>
    </citation>
    <scope>NUCLEOTIDE SEQUENCE</scope>
    <source>
        <strain evidence="17">237g6f4</strain>
        <tissue evidence="17">Blood</tissue>
    </source>
</reference>
<keyword evidence="7 13" id="KW-0297">G-protein coupled receptor</keyword>
<feature type="transmembrane region" description="Helical" evidence="14">
    <location>
        <begin position="146"/>
        <end position="168"/>
    </location>
</feature>
<keyword evidence="2 14" id="KW-1003">Cell membrane</keyword>
<dbReference type="SUPFAM" id="SSF81321">
    <property type="entry name" value="Family A G protein-coupled receptor-like"/>
    <property type="match status" value="1"/>
</dbReference>
<evidence type="ECO:0000313" key="18">
    <source>
        <dbReference type="Proteomes" id="UP000824782"/>
    </source>
</evidence>
<dbReference type="PANTHER" id="PTHR24242:SF410">
    <property type="entry name" value="OLFACTORY RECEPTOR"/>
    <property type="match status" value="1"/>
</dbReference>
<dbReference type="InterPro" id="IPR017452">
    <property type="entry name" value="GPCR_Rhodpsn_7TM"/>
</dbReference>
<dbReference type="GO" id="GO:0004930">
    <property type="term" value="F:G protein-coupled receptor activity"/>
    <property type="evidence" value="ECO:0007669"/>
    <property type="project" value="UniProtKB-KW"/>
</dbReference>
<keyword evidence="5 14" id="KW-0552">Olfaction</keyword>
<evidence type="ECO:0000256" key="1">
    <source>
        <dbReference type="ARBA" id="ARBA00004651"/>
    </source>
</evidence>
<evidence type="ECO:0000256" key="3">
    <source>
        <dbReference type="ARBA" id="ARBA00022606"/>
    </source>
</evidence>
<evidence type="ECO:0000256" key="11">
    <source>
        <dbReference type="ARBA" id="ARBA00023180"/>
    </source>
</evidence>
<dbReference type="InterPro" id="IPR000276">
    <property type="entry name" value="GPCR_Rhodpsn"/>
</dbReference>
<dbReference type="PROSITE" id="PS00237">
    <property type="entry name" value="G_PROTEIN_RECEP_F1_1"/>
    <property type="match status" value="1"/>
</dbReference>
<dbReference type="PRINTS" id="PR00237">
    <property type="entry name" value="GPCRRHODOPSN"/>
</dbReference>
<feature type="region of interest" description="Disordered" evidence="15">
    <location>
        <begin position="196"/>
        <end position="220"/>
    </location>
</feature>
<dbReference type="PANTHER" id="PTHR24242">
    <property type="entry name" value="G-PROTEIN COUPLED RECEPTOR"/>
    <property type="match status" value="1"/>
</dbReference>
<dbReference type="InterPro" id="IPR050939">
    <property type="entry name" value="Olfactory_GPCR1"/>
</dbReference>
<evidence type="ECO:0000256" key="4">
    <source>
        <dbReference type="ARBA" id="ARBA00022692"/>
    </source>
</evidence>
<keyword evidence="12 13" id="KW-0807">Transducer</keyword>
<evidence type="ECO:0000256" key="14">
    <source>
        <dbReference type="RuleBase" id="RU363047"/>
    </source>
</evidence>
<comment type="caution">
    <text evidence="17">The sequence shown here is derived from an EMBL/GenBank/DDBJ whole genome shotgun (WGS) entry which is preliminary data.</text>
</comment>
<dbReference type="AlphaFoldDB" id="A0AAV7ALD2"/>
<comment type="similarity">
    <text evidence="13">Belongs to the G-protein coupled receptor 1 family.</text>
</comment>
<dbReference type="FunFam" id="1.20.1070.10:FF:000410">
    <property type="entry name" value="Olfactory receptor 1348"/>
    <property type="match status" value="1"/>
</dbReference>
<keyword evidence="3 14" id="KW-0716">Sensory transduction</keyword>
<dbReference type="EMBL" id="WNYA01000007">
    <property type="protein sequence ID" value="KAG8560280.1"/>
    <property type="molecule type" value="Genomic_DNA"/>
</dbReference>
<comment type="caution">
    <text evidence="14">Lacks conserved residue(s) required for the propagation of feature annotation.</text>
</comment>
<keyword evidence="10 13" id="KW-0675">Receptor</keyword>
<feature type="transmembrane region" description="Helical" evidence="14">
    <location>
        <begin position="26"/>
        <end position="53"/>
    </location>
</feature>
<dbReference type="PROSITE" id="PS50262">
    <property type="entry name" value="G_PROTEIN_RECEP_F1_2"/>
    <property type="match status" value="1"/>
</dbReference>
<name>A0AAV7ALD2_ENGPU</name>
<dbReference type="InterPro" id="IPR000725">
    <property type="entry name" value="Olfact_rcpt"/>
</dbReference>
<dbReference type="Pfam" id="PF13853">
    <property type="entry name" value="7tm_4"/>
    <property type="match status" value="1"/>
</dbReference>
<comment type="subcellular location">
    <subcellularLocation>
        <location evidence="1 14">Cell membrane</location>
        <topology evidence="1 14">Multi-pass membrane protein</topology>
    </subcellularLocation>
</comment>
<gene>
    <name evidence="17" type="ORF">GDO81_014881</name>
</gene>
<sequence length="220" mass="24766">MEKQNQTNSRDFELVGFVAYENYNPFIFTIFFIIYMLTVIGNMLIIVVVYYNVTLHTPMYLFITNLSCLDILYVSTTTPKLLTMLATINNKISFCWCLVQMYIFHSLGITECYLLAIMAIDRFVAICKPLRYSVIMCTRVVRNLSLMCWMPGFLSELILVSLTSQILFCGRNRVNHYFCDIVPILSLACSDNRQGSGAGADKGAGLTREGSGADTGAEQG</sequence>
<evidence type="ECO:0000259" key="16">
    <source>
        <dbReference type="PROSITE" id="PS50262"/>
    </source>
</evidence>
<organism evidence="17 18">
    <name type="scientific">Engystomops pustulosus</name>
    <name type="common">Tungara frog</name>
    <name type="synonym">Physalaemus pustulosus</name>
    <dbReference type="NCBI Taxonomy" id="76066"/>
    <lineage>
        <taxon>Eukaryota</taxon>
        <taxon>Metazoa</taxon>
        <taxon>Chordata</taxon>
        <taxon>Craniata</taxon>
        <taxon>Vertebrata</taxon>
        <taxon>Euteleostomi</taxon>
        <taxon>Amphibia</taxon>
        <taxon>Batrachia</taxon>
        <taxon>Anura</taxon>
        <taxon>Neobatrachia</taxon>
        <taxon>Hyloidea</taxon>
        <taxon>Leptodactylidae</taxon>
        <taxon>Leiuperinae</taxon>
        <taxon>Engystomops</taxon>
    </lineage>
</organism>
<accession>A0AAV7ALD2</accession>
<evidence type="ECO:0000256" key="9">
    <source>
        <dbReference type="ARBA" id="ARBA00023157"/>
    </source>
</evidence>
<dbReference type="Proteomes" id="UP000824782">
    <property type="component" value="Unassembled WGS sequence"/>
</dbReference>
<evidence type="ECO:0000313" key="17">
    <source>
        <dbReference type="EMBL" id="KAG8560280.1"/>
    </source>
</evidence>
<keyword evidence="4 13" id="KW-0812">Transmembrane</keyword>
<dbReference type="PRINTS" id="PR00245">
    <property type="entry name" value="OLFACTORYR"/>
</dbReference>
<feature type="transmembrane region" description="Helical" evidence="14">
    <location>
        <begin position="102"/>
        <end position="125"/>
    </location>
</feature>
<keyword evidence="8 14" id="KW-0472">Membrane</keyword>
<evidence type="ECO:0000256" key="15">
    <source>
        <dbReference type="SAM" id="MobiDB-lite"/>
    </source>
</evidence>
<evidence type="ECO:0000256" key="10">
    <source>
        <dbReference type="ARBA" id="ARBA00023170"/>
    </source>
</evidence>
<evidence type="ECO:0000256" key="12">
    <source>
        <dbReference type="ARBA" id="ARBA00023224"/>
    </source>
</evidence>
<protein>
    <recommendedName>
        <fullName evidence="14">Olfactory receptor</fullName>
    </recommendedName>
</protein>
<dbReference type="Gene3D" id="1.20.1070.10">
    <property type="entry name" value="Rhodopsin 7-helix transmembrane proteins"/>
    <property type="match status" value="1"/>
</dbReference>
<keyword evidence="18" id="KW-1185">Reference proteome</keyword>